<keyword evidence="6 12" id="KW-0028">Amino-acid biosynthesis</keyword>
<dbReference type="InterPro" id="IPR005263">
    <property type="entry name" value="DapA"/>
</dbReference>
<dbReference type="PRINTS" id="PR00146">
    <property type="entry name" value="DHPICSNTHASE"/>
</dbReference>
<dbReference type="NCBIfam" id="TIGR00674">
    <property type="entry name" value="dapA"/>
    <property type="match status" value="1"/>
</dbReference>
<evidence type="ECO:0000256" key="8">
    <source>
        <dbReference type="ARBA" id="ARBA00023154"/>
    </source>
</evidence>
<dbReference type="Proteomes" id="UP001218246">
    <property type="component" value="Unassembled WGS sequence"/>
</dbReference>
<keyword evidence="7 12" id="KW-0220">Diaminopimelate biosynthesis</keyword>
<gene>
    <name evidence="12 14" type="primary">dapA</name>
    <name evidence="14" type="ORF">P6P90_01265</name>
</gene>
<comment type="caution">
    <text evidence="12">Was originally thought to be a dihydrodipicolinate synthase (DHDPS), catalyzing the condensation of (S)-aspartate-beta-semialdehyde [(S)-ASA] and pyruvate to dihydrodipicolinate (DHDP). However, it was shown in E.coli that the product of the enzymatic reaction is not dihydrodipicolinate but in fact (4S)-4-hydroxy-2,3,4,5-tetrahydro-(2S)-dipicolinic acid (HTPA), and that the consecutive dehydration reaction leading to DHDP is not spontaneous but catalyzed by DapB.</text>
</comment>
<keyword evidence="15" id="KW-1185">Reference proteome</keyword>
<dbReference type="InterPro" id="IPR013785">
    <property type="entry name" value="Aldolase_TIM"/>
</dbReference>
<evidence type="ECO:0000256" key="4">
    <source>
        <dbReference type="ARBA" id="ARBA00012086"/>
    </source>
</evidence>
<comment type="subcellular location">
    <subcellularLocation>
        <location evidence="12">Cytoplasm</location>
    </subcellularLocation>
</comment>
<dbReference type="PIRSF" id="PIRSF001365">
    <property type="entry name" value="DHDPS"/>
    <property type="match status" value="1"/>
</dbReference>
<dbReference type="InterPro" id="IPR020625">
    <property type="entry name" value="Schiff_base-form_aldolases_AS"/>
</dbReference>
<dbReference type="PANTHER" id="PTHR12128:SF66">
    <property type="entry name" value="4-HYDROXY-2-OXOGLUTARATE ALDOLASE, MITOCHONDRIAL"/>
    <property type="match status" value="1"/>
</dbReference>
<dbReference type="InterPro" id="IPR020624">
    <property type="entry name" value="Schiff_base-form_aldolases_CS"/>
</dbReference>
<evidence type="ECO:0000313" key="15">
    <source>
        <dbReference type="Proteomes" id="UP001218246"/>
    </source>
</evidence>
<comment type="caution">
    <text evidence="14">The sequence shown here is derived from an EMBL/GenBank/DDBJ whole genome shotgun (WGS) entry which is preliminary data.</text>
</comment>
<comment type="subunit">
    <text evidence="12">Homotetramer; dimer of dimers.</text>
</comment>
<dbReference type="PROSITE" id="PS00665">
    <property type="entry name" value="DHDPS_1"/>
    <property type="match status" value="1"/>
</dbReference>
<evidence type="ECO:0000313" key="14">
    <source>
        <dbReference type="EMBL" id="MDG5752630.1"/>
    </source>
</evidence>
<evidence type="ECO:0000256" key="13">
    <source>
        <dbReference type="PIRNR" id="PIRNR001365"/>
    </source>
</evidence>
<dbReference type="PROSITE" id="PS00666">
    <property type="entry name" value="DHDPS_2"/>
    <property type="match status" value="1"/>
</dbReference>
<feature type="binding site" evidence="12">
    <location>
        <position position="205"/>
    </location>
    <ligand>
        <name>pyruvate</name>
        <dbReference type="ChEBI" id="CHEBI:15361"/>
    </ligand>
</feature>
<dbReference type="EC" id="4.3.3.7" evidence="4 12"/>
<dbReference type="Pfam" id="PF00701">
    <property type="entry name" value="DHDPS"/>
    <property type="match status" value="1"/>
</dbReference>
<evidence type="ECO:0000256" key="12">
    <source>
        <dbReference type="HAMAP-Rule" id="MF_00418"/>
    </source>
</evidence>
<protein>
    <recommendedName>
        <fullName evidence="4 12">4-hydroxy-tetrahydrodipicolinate synthase</fullName>
        <shortName evidence="12">HTPA synthase</shortName>
        <ecNumber evidence="4 12">4.3.3.7</ecNumber>
    </recommendedName>
</protein>
<evidence type="ECO:0000256" key="5">
    <source>
        <dbReference type="ARBA" id="ARBA00022490"/>
    </source>
</evidence>
<dbReference type="EMBL" id="JARULN010000001">
    <property type="protein sequence ID" value="MDG5752630.1"/>
    <property type="molecule type" value="Genomic_DNA"/>
</dbReference>
<keyword evidence="8 12" id="KW-0457">Lysine biosynthesis</keyword>
<comment type="pathway">
    <text evidence="2 12">Amino-acid biosynthesis; L-lysine biosynthesis via DAP pathway; (S)-tetrahydrodipicolinate from L-aspartate: step 3/4.</text>
</comment>
<evidence type="ECO:0000256" key="1">
    <source>
        <dbReference type="ARBA" id="ARBA00003294"/>
    </source>
</evidence>
<reference evidence="14 15" key="1">
    <citation type="submission" date="2023-04" db="EMBL/GenBank/DDBJ databases">
        <title>Ectobacillus antri isolated from activated sludge.</title>
        <authorList>
            <person name="Yan P."/>
            <person name="Liu X."/>
        </authorList>
    </citation>
    <scope>NUCLEOTIDE SEQUENCE [LARGE SCALE GENOMIC DNA]</scope>
    <source>
        <strain evidence="14 15">C18H</strain>
    </source>
</reference>
<dbReference type="SUPFAM" id="SSF51569">
    <property type="entry name" value="Aldolase"/>
    <property type="match status" value="1"/>
</dbReference>
<evidence type="ECO:0000256" key="2">
    <source>
        <dbReference type="ARBA" id="ARBA00005120"/>
    </source>
</evidence>
<keyword evidence="10 12" id="KW-0704">Schiff base</keyword>
<comment type="function">
    <text evidence="1 12">Catalyzes the condensation of (S)-aspartate-beta-semialdehyde [(S)-ASA] and pyruvate to 4-hydroxy-tetrahydrodipicolinate (HTPA).</text>
</comment>
<evidence type="ECO:0000256" key="7">
    <source>
        <dbReference type="ARBA" id="ARBA00022915"/>
    </source>
</evidence>
<evidence type="ECO:0000256" key="3">
    <source>
        <dbReference type="ARBA" id="ARBA00007592"/>
    </source>
</evidence>
<feature type="site" description="Part of a proton relay during catalysis" evidence="12">
    <location>
        <position position="109"/>
    </location>
</feature>
<dbReference type="PANTHER" id="PTHR12128">
    <property type="entry name" value="DIHYDRODIPICOLINATE SYNTHASE"/>
    <property type="match status" value="1"/>
</dbReference>
<evidence type="ECO:0000256" key="6">
    <source>
        <dbReference type="ARBA" id="ARBA00022605"/>
    </source>
</evidence>
<dbReference type="CDD" id="cd00950">
    <property type="entry name" value="DHDPS"/>
    <property type="match status" value="1"/>
</dbReference>
<dbReference type="SMART" id="SM01130">
    <property type="entry name" value="DHDPS"/>
    <property type="match status" value="1"/>
</dbReference>
<proteinExistence type="inferred from homology"/>
<keyword evidence="9 12" id="KW-0456">Lyase</keyword>
<sequence length="292" mass="31286">MIDFGTIATAMITPFDNKENIDFVKTTQLVNYLIENGTTSLVVCGTTGESPTLTTQEKVALFRHVVEVVDGRVPVVAGTGSNNTRASIELTVLAEEAGVDAIMLVAPYYNKPSQEGLYQHFKEIANATKLPVMLYNIPGRSVVTMSVETIVRLSQIPNIVALKDAGGDVLAMTEVIEQTGDDFAVYSGDDGLTLPALAIGARGVVSVASHIIGNQMQAMIKAYENGDMKTAQSLHQLVLRVTKAVFMAPSPTPVKTALQMLGMNVGSVRLPLVPLSEGERQTLQEVIQSIPK</sequence>
<dbReference type="InterPro" id="IPR002220">
    <property type="entry name" value="DapA-like"/>
</dbReference>
<evidence type="ECO:0000256" key="9">
    <source>
        <dbReference type="ARBA" id="ARBA00023239"/>
    </source>
</evidence>
<feature type="site" description="Part of a proton relay during catalysis" evidence="12">
    <location>
        <position position="46"/>
    </location>
</feature>
<feature type="active site" description="Proton donor/acceptor" evidence="12">
    <location>
        <position position="135"/>
    </location>
</feature>
<comment type="similarity">
    <text evidence="3 12 13">Belongs to the DapA family.</text>
</comment>
<dbReference type="HAMAP" id="MF_00418">
    <property type="entry name" value="DapA"/>
    <property type="match status" value="1"/>
</dbReference>
<dbReference type="RefSeq" id="WP_124563687.1">
    <property type="nucleotide sequence ID" value="NZ_JARRRY010000001.1"/>
</dbReference>
<evidence type="ECO:0000256" key="11">
    <source>
        <dbReference type="ARBA" id="ARBA00047836"/>
    </source>
</evidence>
<organism evidence="14 15">
    <name type="scientific">Ectobacillus antri</name>
    <dbReference type="NCBI Taxonomy" id="2486280"/>
    <lineage>
        <taxon>Bacteria</taxon>
        <taxon>Bacillati</taxon>
        <taxon>Bacillota</taxon>
        <taxon>Bacilli</taxon>
        <taxon>Bacillales</taxon>
        <taxon>Bacillaceae</taxon>
        <taxon>Ectobacillus</taxon>
    </lineage>
</organism>
<feature type="active site" description="Schiff-base intermediate with substrate" evidence="12">
    <location>
        <position position="163"/>
    </location>
</feature>
<name>A0ABT6H1X2_9BACI</name>
<dbReference type="Gene3D" id="3.20.20.70">
    <property type="entry name" value="Aldolase class I"/>
    <property type="match status" value="1"/>
</dbReference>
<keyword evidence="5 12" id="KW-0963">Cytoplasm</keyword>
<comment type="catalytic activity">
    <reaction evidence="11 12">
        <text>L-aspartate 4-semialdehyde + pyruvate = (2S,4S)-4-hydroxy-2,3,4,5-tetrahydrodipicolinate + H2O + H(+)</text>
        <dbReference type="Rhea" id="RHEA:34171"/>
        <dbReference type="ChEBI" id="CHEBI:15361"/>
        <dbReference type="ChEBI" id="CHEBI:15377"/>
        <dbReference type="ChEBI" id="CHEBI:15378"/>
        <dbReference type="ChEBI" id="CHEBI:67139"/>
        <dbReference type="ChEBI" id="CHEBI:537519"/>
        <dbReference type="EC" id="4.3.3.7"/>
    </reaction>
</comment>
<evidence type="ECO:0000256" key="10">
    <source>
        <dbReference type="ARBA" id="ARBA00023270"/>
    </source>
</evidence>
<feature type="binding site" evidence="12">
    <location>
        <position position="47"/>
    </location>
    <ligand>
        <name>pyruvate</name>
        <dbReference type="ChEBI" id="CHEBI:15361"/>
    </ligand>
</feature>
<accession>A0ABT6H1X2</accession>
<dbReference type="GO" id="GO:0008840">
    <property type="term" value="F:4-hydroxy-tetrahydrodipicolinate synthase activity"/>
    <property type="evidence" value="ECO:0007669"/>
    <property type="project" value="UniProtKB-EC"/>
</dbReference>